<keyword evidence="3" id="KW-1185">Reference proteome</keyword>
<dbReference type="OrthoDB" id="3352146at2"/>
<dbReference type="EMBL" id="CP041695">
    <property type="protein sequence ID" value="QDP80274.1"/>
    <property type="molecule type" value="Genomic_DNA"/>
</dbReference>
<evidence type="ECO:0000313" key="3">
    <source>
        <dbReference type="Proteomes" id="UP000255467"/>
    </source>
</evidence>
<dbReference type="Proteomes" id="UP000317039">
    <property type="component" value="Chromosome"/>
</dbReference>
<dbReference type="RefSeq" id="WP_039815275.1">
    <property type="nucleotide sequence ID" value="NZ_CP041695.1"/>
</dbReference>
<reference evidence="2 3" key="1">
    <citation type="submission" date="2018-06" db="EMBL/GenBank/DDBJ databases">
        <authorList>
            <consortium name="Pathogen Informatics"/>
            <person name="Doyle S."/>
        </authorList>
    </citation>
    <scope>NUCLEOTIDE SEQUENCE [LARGE SCALE GENOMIC DNA]</scope>
    <source>
        <strain evidence="2 3">NCTC1934</strain>
    </source>
</reference>
<dbReference type="GeneID" id="80334207"/>
<gene>
    <name evidence="1" type="ORF">FOH10_17710</name>
    <name evidence="2" type="ORF">NCTC1934_04410</name>
</gene>
<evidence type="ECO:0000313" key="2">
    <source>
        <dbReference type="EMBL" id="SUA80705.1"/>
    </source>
</evidence>
<dbReference type="Proteomes" id="UP000255467">
    <property type="component" value="Unassembled WGS sequence"/>
</dbReference>
<accession>A0A378YU45</accession>
<dbReference type="KEGG" id="nod:FOH10_17710"/>
<dbReference type="AlphaFoldDB" id="A0A378YU45"/>
<sequence length="139" mass="15257">MLARVTLRRTVIPDWHELLAAFCGHIGEQPGTHPVTRCAFALAQLHLVSQGHPQHAGEIDGVRAELIADIDEWVRRNVPRAAQRRGSFGTAVDRMAAAQVHASTVLRTAASASDERVHTAWHRLATLADAWNDRIHGLA</sequence>
<evidence type="ECO:0000313" key="1">
    <source>
        <dbReference type="EMBL" id="QDP80274.1"/>
    </source>
</evidence>
<protein>
    <submittedName>
        <fullName evidence="1">DUF4254 domain-containing protein</fullName>
    </submittedName>
</protein>
<reference evidence="1 4" key="2">
    <citation type="submission" date="2019-07" db="EMBL/GenBank/DDBJ databases">
        <title>Complete Genome Sequence and Methylome Analysis of Nocardia otitidis-caviarum NEB252.</title>
        <authorList>
            <person name="Fomenkov A."/>
            <person name="Anton B.P."/>
            <person name="Vincze T."/>
            <person name="Roberts R.J."/>
        </authorList>
    </citation>
    <scope>NUCLEOTIDE SEQUENCE [LARGE SCALE GENOMIC DNA]</scope>
    <source>
        <strain evidence="1 4">NEB252</strain>
    </source>
</reference>
<evidence type="ECO:0000313" key="4">
    <source>
        <dbReference type="Proteomes" id="UP000317039"/>
    </source>
</evidence>
<proteinExistence type="predicted"/>
<dbReference type="EMBL" id="UGRY01000002">
    <property type="protein sequence ID" value="SUA80705.1"/>
    <property type="molecule type" value="Genomic_DNA"/>
</dbReference>
<name>A0A378YU45_9NOCA</name>
<organism evidence="2 3">
    <name type="scientific">Nocardia otitidiscaviarum</name>
    <dbReference type="NCBI Taxonomy" id="1823"/>
    <lineage>
        <taxon>Bacteria</taxon>
        <taxon>Bacillati</taxon>
        <taxon>Actinomycetota</taxon>
        <taxon>Actinomycetes</taxon>
        <taxon>Mycobacteriales</taxon>
        <taxon>Nocardiaceae</taxon>
        <taxon>Nocardia</taxon>
    </lineage>
</organism>